<keyword evidence="3 6" id="KW-0812">Transmembrane</keyword>
<evidence type="ECO:0000256" key="3">
    <source>
        <dbReference type="ARBA" id="ARBA00022692"/>
    </source>
</evidence>
<gene>
    <name evidence="7" type="ordered locus">Tresu_0551</name>
</gene>
<evidence type="ECO:0000313" key="7">
    <source>
        <dbReference type="EMBL" id="AEB13495.1"/>
    </source>
</evidence>
<feature type="transmembrane region" description="Helical" evidence="6">
    <location>
        <begin position="320"/>
        <end position="339"/>
    </location>
</feature>
<dbReference type="HOGENOM" id="CLU_022017_0_0_12"/>
<keyword evidence="8" id="KW-1185">Reference proteome</keyword>
<evidence type="ECO:0000256" key="5">
    <source>
        <dbReference type="ARBA" id="ARBA00023136"/>
    </source>
</evidence>
<evidence type="ECO:0000313" key="8">
    <source>
        <dbReference type="Proteomes" id="UP000006852"/>
    </source>
</evidence>
<feature type="transmembrane region" description="Helical" evidence="6">
    <location>
        <begin position="9"/>
        <end position="30"/>
    </location>
</feature>
<feature type="transmembrane region" description="Helical" evidence="6">
    <location>
        <begin position="169"/>
        <end position="191"/>
    </location>
</feature>
<comment type="subcellular location">
    <subcellularLocation>
        <location evidence="1">Cell membrane</location>
        <topology evidence="1">Multi-pass membrane protein</topology>
    </subcellularLocation>
</comment>
<dbReference type="Pfam" id="PF01943">
    <property type="entry name" value="Polysacc_synt"/>
    <property type="match status" value="1"/>
</dbReference>
<dbReference type="AlphaFoldDB" id="F2NRF3"/>
<feature type="transmembrane region" description="Helical" evidence="6">
    <location>
        <begin position="251"/>
        <end position="272"/>
    </location>
</feature>
<accession>F2NRF3</accession>
<organism evidence="7 8">
    <name type="scientific">Treponema succinifaciens (strain ATCC 33096 / DSM 2489 / 6091)</name>
    <dbReference type="NCBI Taxonomy" id="869209"/>
    <lineage>
        <taxon>Bacteria</taxon>
        <taxon>Pseudomonadati</taxon>
        <taxon>Spirochaetota</taxon>
        <taxon>Spirochaetia</taxon>
        <taxon>Spirochaetales</taxon>
        <taxon>Treponemataceae</taxon>
        <taxon>Treponema</taxon>
    </lineage>
</organism>
<feature type="transmembrane region" description="Helical" evidence="6">
    <location>
        <begin position="387"/>
        <end position="408"/>
    </location>
</feature>
<keyword evidence="4 6" id="KW-1133">Transmembrane helix</keyword>
<keyword evidence="5 6" id="KW-0472">Membrane</keyword>
<proteinExistence type="predicted"/>
<feature type="transmembrane region" description="Helical" evidence="6">
    <location>
        <begin position="141"/>
        <end position="163"/>
    </location>
</feature>
<dbReference type="InterPro" id="IPR002797">
    <property type="entry name" value="Polysacc_synth"/>
</dbReference>
<protein>
    <submittedName>
        <fullName evidence="7">Polysaccharide biosynthesis protein</fullName>
    </submittedName>
</protein>
<dbReference type="GO" id="GO:0005886">
    <property type="term" value="C:plasma membrane"/>
    <property type="evidence" value="ECO:0007669"/>
    <property type="project" value="UniProtKB-SubCell"/>
</dbReference>
<dbReference type="PANTHER" id="PTHR30250">
    <property type="entry name" value="PST FAMILY PREDICTED COLANIC ACID TRANSPORTER"/>
    <property type="match status" value="1"/>
</dbReference>
<feature type="transmembrane region" description="Helical" evidence="6">
    <location>
        <begin position="212"/>
        <end position="231"/>
    </location>
</feature>
<feature type="transmembrane region" description="Helical" evidence="6">
    <location>
        <begin position="446"/>
        <end position="469"/>
    </location>
</feature>
<sequence>MSKSIKLNAFYKSVLSALNIIFPLITAPYVARILSVDGFTEYNKAISIISWFTPFAVFGVYTYGMRSVSQIKNDKKKVSALFTKLFIFNIFTSVLVTAVYVIMVLLVPSFLKYRNIYLILASQIFFVCFATDYVNEAFESYGFILIKTFLCRFLYVISVFLFVRKNDDIFIYILLVNISLILNNVFTFAYAKSKIRFSKICFKDLTSLFKPLSVVFLLVNSSMLYTIFDRFMLVWFSDALSLTYYNVSQTIILAVVNVTTSVLLVSIPRLSFYWADGKKNEYCFLLEKSSSSFLALHTPCCIGMAVLSFEVFYIYAGQKYLSGALSLCLFSVRYYFGAFDMILAKQVLLATGNEKILTKIYYFAGIYNILSKIVLVLLNKLTPELCIITTASSDILVVVLQILFIRKLGFNFSIFSKKNFKYLATSFIFIPIVLAVKHFISFDGAVSILIRSVVSVVLCGFLYLSMLIFTKDEFLKNLAFWKSKKQASGAKNE</sequence>
<feature type="transmembrane region" description="Helical" evidence="6">
    <location>
        <begin position="420"/>
        <end position="440"/>
    </location>
</feature>
<feature type="transmembrane region" description="Helical" evidence="6">
    <location>
        <begin position="293"/>
        <end position="314"/>
    </location>
</feature>
<dbReference type="EMBL" id="CP002631">
    <property type="protein sequence ID" value="AEB13495.1"/>
    <property type="molecule type" value="Genomic_DNA"/>
</dbReference>
<evidence type="ECO:0000256" key="2">
    <source>
        <dbReference type="ARBA" id="ARBA00022475"/>
    </source>
</evidence>
<dbReference type="STRING" id="869209.Tresu_0551"/>
<dbReference type="PANTHER" id="PTHR30250:SF11">
    <property type="entry name" value="O-ANTIGEN TRANSPORTER-RELATED"/>
    <property type="match status" value="1"/>
</dbReference>
<evidence type="ECO:0000256" key="4">
    <source>
        <dbReference type="ARBA" id="ARBA00022989"/>
    </source>
</evidence>
<feature type="transmembrane region" description="Helical" evidence="6">
    <location>
        <begin position="360"/>
        <end position="381"/>
    </location>
</feature>
<reference evidence="8" key="2">
    <citation type="submission" date="2011-04" db="EMBL/GenBank/DDBJ databases">
        <title>The complete genome of chromosome of Treponema succinifaciens DSM 2489.</title>
        <authorList>
            <person name="Lucas S."/>
            <person name="Copeland A."/>
            <person name="Lapidus A."/>
            <person name="Bruce D."/>
            <person name="Goodwin L."/>
            <person name="Pitluck S."/>
            <person name="Peters L."/>
            <person name="Kyrpides N."/>
            <person name="Mavromatis K."/>
            <person name="Ivanova N."/>
            <person name="Ovchinnikova G."/>
            <person name="Teshima H."/>
            <person name="Detter J.C."/>
            <person name="Tapia R."/>
            <person name="Han C."/>
            <person name="Land M."/>
            <person name="Hauser L."/>
            <person name="Markowitz V."/>
            <person name="Cheng J.-F."/>
            <person name="Hugenholtz P."/>
            <person name="Woyke T."/>
            <person name="Wu D."/>
            <person name="Gronow S."/>
            <person name="Wellnitz S."/>
            <person name="Brambilla E."/>
            <person name="Klenk H.-P."/>
            <person name="Eisen J.A."/>
        </authorList>
    </citation>
    <scope>NUCLEOTIDE SEQUENCE [LARGE SCALE GENOMIC DNA]</scope>
    <source>
        <strain evidence="8">ATCC 33096 / DSM 2489 / 6091</strain>
    </source>
</reference>
<evidence type="ECO:0000256" key="6">
    <source>
        <dbReference type="SAM" id="Phobius"/>
    </source>
</evidence>
<keyword evidence="2" id="KW-1003">Cell membrane</keyword>
<feature type="transmembrane region" description="Helical" evidence="6">
    <location>
        <begin position="85"/>
        <end position="110"/>
    </location>
</feature>
<reference evidence="7 8" key="1">
    <citation type="journal article" date="2011" name="Stand. Genomic Sci.">
        <title>Complete genome sequence of Treponema succinifaciens type strain (6091).</title>
        <authorList>
            <person name="Han C."/>
            <person name="Gronow S."/>
            <person name="Teshima H."/>
            <person name="Lapidus A."/>
            <person name="Nolan M."/>
            <person name="Lucas S."/>
            <person name="Hammon N."/>
            <person name="Deshpande S."/>
            <person name="Cheng J.F."/>
            <person name="Zeytun A."/>
            <person name="Tapia R."/>
            <person name="Goodwin L."/>
            <person name="Pitluck S."/>
            <person name="Liolios K."/>
            <person name="Pagani I."/>
            <person name="Ivanova N."/>
            <person name="Mavromatis K."/>
            <person name="Mikhailova N."/>
            <person name="Huntemann M."/>
            <person name="Pati A."/>
            <person name="Chen A."/>
            <person name="Palaniappan K."/>
            <person name="Land M."/>
            <person name="Hauser L."/>
            <person name="Brambilla E.M."/>
            <person name="Rohde M."/>
            <person name="Goker M."/>
            <person name="Woyke T."/>
            <person name="Bristow J."/>
            <person name="Eisen J.A."/>
            <person name="Markowitz V."/>
            <person name="Hugenholtz P."/>
            <person name="Kyrpides N.C."/>
            <person name="Klenk H.P."/>
            <person name="Detter J.C."/>
        </authorList>
    </citation>
    <scope>NUCLEOTIDE SEQUENCE [LARGE SCALE GENOMIC DNA]</scope>
    <source>
        <strain evidence="8">ATCC 33096 / DSM 2489 / 6091</strain>
    </source>
</reference>
<name>F2NRF3_TRES6</name>
<evidence type="ECO:0000256" key="1">
    <source>
        <dbReference type="ARBA" id="ARBA00004651"/>
    </source>
</evidence>
<dbReference type="GeneID" id="302997755"/>
<dbReference type="KEGG" id="tsu:Tresu_0551"/>
<feature type="transmembrane region" description="Helical" evidence="6">
    <location>
        <begin position="42"/>
        <end position="64"/>
    </location>
</feature>
<dbReference type="eggNOG" id="COG2244">
    <property type="taxonomic scope" value="Bacteria"/>
</dbReference>
<dbReference type="RefSeq" id="WP_013700802.1">
    <property type="nucleotide sequence ID" value="NC_015385.1"/>
</dbReference>
<dbReference type="OrthoDB" id="9815702at2"/>
<dbReference type="Proteomes" id="UP000006852">
    <property type="component" value="Chromosome"/>
</dbReference>
<dbReference type="InterPro" id="IPR050833">
    <property type="entry name" value="Poly_Biosynth_Transport"/>
</dbReference>